<accession>A0A9P6STG9</accession>
<comment type="caution">
    <text evidence="1">The sequence shown here is derived from an EMBL/GenBank/DDBJ whole genome shotgun (WGS) entry which is preliminary data.</text>
</comment>
<dbReference type="PANTHER" id="PTHR47356">
    <property type="entry name" value="FAD-DEPENDENT MONOOXYGENASE ASQG-RELATED"/>
    <property type="match status" value="1"/>
</dbReference>
<dbReference type="InterPro" id="IPR036188">
    <property type="entry name" value="FAD/NAD-bd_sf"/>
</dbReference>
<dbReference type="SUPFAM" id="SSF51905">
    <property type="entry name" value="FAD/NAD(P)-binding domain"/>
    <property type="match status" value="1"/>
</dbReference>
<name>A0A9P6STG9_9FUNG</name>
<dbReference type="EMBL" id="JAAAHW010000546">
    <property type="protein sequence ID" value="KAG0001277.1"/>
    <property type="molecule type" value="Genomic_DNA"/>
</dbReference>
<dbReference type="Gene3D" id="3.50.50.60">
    <property type="entry name" value="FAD/NAD(P)-binding domain"/>
    <property type="match status" value="1"/>
</dbReference>
<keyword evidence="2" id="KW-1185">Reference proteome</keyword>
<reference evidence="1" key="1">
    <citation type="journal article" date="2020" name="Fungal Divers.">
        <title>Resolving the Mortierellaceae phylogeny through synthesis of multi-gene phylogenetics and phylogenomics.</title>
        <authorList>
            <person name="Vandepol N."/>
            <person name="Liber J."/>
            <person name="Desiro A."/>
            <person name="Na H."/>
            <person name="Kennedy M."/>
            <person name="Barry K."/>
            <person name="Grigoriev I.V."/>
            <person name="Miller A.N."/>
            <person name="O'Donnell K."/>
            <person name="Stajich J.E."/>
            <person name="Bonito G."/>
        </authorList>
    </citation>
    <scope>NUCLEOTIDE SEQUENCE</scope>
    <source>
        <strain evidence="1">MES-2147</strain>
    </source>
</reference>
<dbReference type="InterPro" id="IPR050562">
    <property type="entry name" value="FAD_mOase_fung"/>
</dbReference>
<evidence type="ECO:0008006" key="3">
    <source>
        <dbReference type="Google" id="ProtNLM"/>
    </source>
</evidence>
<dbReference type="AlphaFoldDB" id="A0A9P6STG9"/>
<organism evidence="1 2">
    <name type="scientific">Modicella reniformis</name>
    <dbReference type="NCBI Taxonomy" id="1440133"/>
    <lineage>
        <taxon>Eukaryota</taxon>
        <taxon>Fungi</taxon>
        <taxon>Fungi incertae sedis</taxon>
        <taxon>Mucoromycota</taxon>
        <taxon>Mortierellomycotina</taxon>
        <taxon>Mortierellomycetes</taxon>
        <taxon>Mortierellales</taxon>
        <taxon>Mortierellaceae</taxon>
        <taxon>Modicella</taxon>
    </lineage>
</organism>
<evidence type="ECO:0000313" key="1">
    <source>
        <dbReference type="EMBL" id="KAG0001277.1"/>
    </source>
</evidence>
<evidence type="ECO:0000313" key="2">
    <source>
        <dbReference type="Proteomes" id="UP000749646"/>
    </source>
</evidence>
<proteinExistence type="predicted"/>
<dbReference type="Proteomes" id="UP000749646">
    <property type="component" value="Unassembled WGS sequence"/>
</dbReference>
<gene>
    <name evidence="1" type="ORF">BGZ65_003628</name>
</gene>
<dbReference type="PANTHER" id="PTHR47356:SF2">
    <property type="entry name" value="FAD-BINDING DOMAIN-CONTAINING PROTEIN-RELATED"/>
    <property type="match status" value="1"/>
</dbReference>
<dbReference type="GO" id="GO:0004497">
    <property type="term" value="F:monooxygenase activity"/>
    <property type="evidence" value="ECO:0007669"/>
    <property type="project" value="InterPro"/>
</dbReference>
<protein>
    <recommendedName>
        <fullName evidence="3">FAD-binding domain-containing protein</fullName>
    </recommendedName>
</protein>
<sequence>MSLGASVLPVFEQLGLLEEIERISLPSRSVEMYNRKLKPIGGIDQRAHKTLLGYENYIFARPRLYDLMLKQVPPEKISFGKKILTTEKENRVHISCSDNTSYEGDILIGADGAYSGVRQSLYKRMDDKGVLPSIDLENFSIGFVSMVGVAKPKDPDKYPQLKDTFSHFSVVVGEGGRNYAAVSVPDNQICWGLGIQLSVAEAKDQQFRNSE</sequence>
<dbReference type="OrthoDB" id="655030at2759"/>